<protein>
    <submittedName>
        <fullName evidence="1">Uncharacterized protein</fullName>
    </submittedName>
</protein>
<evidence type="ECO:0000313" key="1">
    <source>
        <dbReference type="EMBL" id="EPG72682.1"/>
    </source>
</evidence>
<accession>S3VX16</accession>
<dbReference type="STRING" id="1193011.LEP1GSC058_1102"/>
<name>S3VX16_9LEPT</name>
<keyword evidence="2" id="KW-1185">Reference proteome</keyword>
<evidence type="ECO:0000313" key="2">
    <source>
        <dbReference type="Proteomes" id="UP000014540"/>
    </source>
</evidence>
<proteinExistence type="predicted"/>
<gene>
    <name evidence="1" type="ORF">LEP1GSC058_1102</name>
</gene>
<comment type="caution">
    <text evidence="1">The sequence shown here is derived from an EMBL/GenBank/DDBJ whole genome shotgun (WGS) entry which is preliminary data.</text>
</comment>
<sequence length="39" mass="4307">MNPPGLQAEWNSKAIDFLTAIKCDQRTAIALTKISLFSL</sequence>
<organism evidence="1 2">
    <name type="scientific">Leptospira fainei serovar Hurstbridge str. BUT 6</name>
    <dbReference type="NCBI Taxonomy" id="1193011"/>
    <lineage>
        <taxon>Bacteria</taxon>
        <taxon>Pseudomonadati</taxon>
        <taxon>Spirochaetota</taxon>
        <taxon>Spirochaetia</taxon>
        <taxon>Leptospirales</taxon>
        <taxon>Leptospiraceae</taxon>
        <taxon>Leptospira</taxon>
    </lineage>
</organism>
<reference evidence="1" key="1">
    <citation type="submission" date="2013-04" db="EMBL/GenBank/DDBJ databases">
        <authorList>
            <person name="Harkins D.M."/>
            <person name="Durkin A.S."/>
            <person name="Selengut J.D."/>
            <person name="Sanka R."/>
            <person name="DePew J."/>
            <person name="Purushe J."/>
            <person name="Ahmed A."/>
            <person name="van der Linden H."/>
            <person name="Goris M.G.A."/>
            <person name="Hartskeerl R.A."/>
            <person name="Vinetz J.M."/>
            <person name="Sutton G.G."/>
            <person name="Nelson W.C."/>
            <person name="Fouts D.E."/>
        </authorList>
    </citation>
    <scope>NUCLEOTIDE SEQUENCE [LARGE SCALE GENOMIC DNA]</scope>
    <source>
        <strain evidence="1">BUT 6</strain>
    </source>
</reference>
<dbReference type="AlphaFoldDB" id="S3VX16"/>
<dbReference type="Proteomes" id="UP000014540">
    <property type="component" value="Unassembled WGS sequence"/>
</dbReference>
<dbReference type="EMBL" id="AKWZ02000011">
    <property type="protein sequence ID" value="EPG72682.1"/>
    <property type="molecule type" value="Genomic_DNA"/>
</dbReference>